<dbReference type="CDD" id="cd01174">
    <property type="entry name" value="ribokinase"/>
    <property type="match status" value="1"/>
</dbReference>
<dbReference type="GO" id="GO:0019303">
    <property type="term" value="P:D-ribose catabolic process"/>
    <property type="evidence" value="ECO:0007669"/>
    <property type="project" value="UniProtKB-UniRule"/>
</dbReference>
<evidence type="ECO:0000256" key="1">
    <source>
        <dbReference type="ARBA" id="ARBA00022679"/>
    </source>
</evidence>
<dbReference type="UniPathway" id="UPA00916">
    <property type="reaction ID" value="UER00889"/>
</dbReference>
<evidence type="ECO:0000256" key="4">
    <source>
        <dbReference type="ARBA" id="ARBA00022777"/>
    </source>
</evidence>
<dbReference type="PANTHER" id="PTHR10584">
    <property type="entry name" value="SUGAR KINASE"/>
    <property type="match status" value="1"/>
</dbReference>
<dbReference type="HAMAP" id="MF_01987">
    <property type="entry name" value="Ribokinase"/>
    <property type="match status" value="1"/>
</dbReference>
<evidence type="ECO:0000256" key="7">
    <source>
        <dbReference type="ARBA" id="ARBA00022958"/>
    </source>
</evidence>
<dbReference type="KEGG" id="mmyr:MXMO3_01312"/>
<accession>A0A2R4MCZ3</accession>
<sequence>MSIINFGSINIDYVHRVPHFPQPGETLAATSFEKGLGGKGANQSIAIARANGDIKHFGQIGADDGWVLDILKNAGVDTGKVAVTDTPTGHAIIYVDDSGENNIVLNGGANQTFTNDAIEAALADATASDWLLFQNETNNIDHALNVAQKNGMKIAYAAAPFDAQRAASIIPHVDLIAVNEIEAQQLAQASGKPIDQLECDYVLVTKGEKGAELRTPSGTFTSTSFKVDAIDTTGAGDTFLGYFLAEFDKGTDPERALKIASAASAIQVTRLGAASAIPTYDEVQTFLETNS</sequence>
<evidence type="ECO:0000313" key="11">
    <source>
        <dbReference type="EMBL" id="AVX03843.1"/>
    </source>
</evidence>
<feature type="binding site" evidence="9">
    <location>
        <position position="136"/>
    </location>
    <ligand>
        <name>substrate</name>
    </ligand>
</feature>
<dbReference type="InterPro" id="IPR002139">
    <property type="entry name" value="Ribo/fructo_kinase"/>
</dbReference>
<feature type="binding site" evidence="9">
    <location>
        <begin position="236"/>
        <end position="237"/>
    </location>
    <ligand>
        <name>ATP</name>
        <dbReference type="ChEBI" id="CHEBI:30616"/>
    </ligand>
</feature>
<feature type="active site" description="Proton acceptor" evidence="9">
    <location>
        <position position="237"/>
    </location>
</feature>
<dbReference type="EC" id="2.7.1.15" evidence="9"/>
<feature type="binding site" evidence="9">
    <location>
        <position position="179"/>
    </location>
    <ligand>
        <name>ATP</name>
        <dbReference type="ChEBI" id="CHEBI:30616"/>
    </ligand>
</feature>
<dbReference type="Proteomes" id="UP000258927">
    <property type="component" value="Chromosome"/>
</dbReference>
<comment type="activity regulation">
    <text evidence="9">Activated by a monovalent cation that binds near, but not in, the active site. The most likely occupant of the site in vivo is potassium. Ion binding induces a conformational change that may alter substrate affinity.</text>
</comment>
<feature type="binding site" evidence="9">
    <location>
        <position position="272"/>
    </location>
    <ligand>
        <name>K(+)</name>
        <dbReference type="ChEBI" id="CHEBI:29103"/>
    </ligand>
</feature>
<comment type="subunit">
    <text evidence="9">Homodimer.</text>
</comment>
<feature type="domain" description="Carbohydrate kinase PfkB" evidence="10">
    <location>
        <begin position="5"/>
        <end position="279"/>
    </location>
</feature>
<evidence type="ECO:0000256" key="3">
    <source>
        <dbReference type="ARBA" id="ARBA00022741"/>
    </source>
</evidence>
<comment type="pathway">
    <text evidence="9">Carbohydrate metabolism; D-ribose degradation; D-ribose 5-phosphate from beta-D-ribopyranose: step 2/2.</text>
</comment>
<dbReference type="PANTHER" id="PTHR10584:SF166">
    <property type="entry name" value="RIBOKINASE"/>
    <property type="match status" value="1"/>
</dbReference>
<comment type="function">
    <text evidence="9">Catalyzes the phosphorylation of ribose at O-5 in a reaction requiring ATP and magnesium. The resulting D-ribose-5-phosphate can then be used either for sythesis of nucleotides, histidine, and tryptophan, or as a component of the pentose phosphate pathway.</text>
</comment>
<reference evidence="11 12" key="1">
    <citation type="submission" date="2017-05" db="EMBL/GenBank/DDBJ databases">
        <title>Genome Analysis of Maritalea myrionectae HL2708#5.</title>
        <authorList>
            <consortium name="Cotde Inc.-PKNU"/>
            <person name="Jang D."/>
            <person name="Oh H.-M."/>
        </authorList>
    </citation>
    <scope>NUCLEOTIDE SEQUENCE [LARGE SCALE GENOMIC DNA]</scope>
    <source>
        <strain evidence="11 12">HL2708#5</strain>
    </source>
</reference>
<dbReference type="SUPFAM" id="SSF53613">
    <property type="entry name" value="Ribokinase-like"/>
    <property type="match status" value="1"/>
</dbReference>
<keyword evidence="8 9" id="KW-0119">Carbohydrate metabolism</keyword>
<keyword evidence="3 9" id="KW-0547">Nucleotide-binding</keyword>
<keyword evidence="6 9" id="KW-0460">Magnesium</keyword>
<dbReference type="InterPro" id="IPR011877">
    <property type="entry name" value="Ribokinase"/>
</dbReference>
<comment type="cofactor">
    <cofactor evidence="9">
        <name>Mg(2+)</name>
        <dbReference type="ChEBI" id="CHEBI:18420"/>
    </cofactor>
    <text evidence="9">Requires a divalent cation, most likely magnesium in vivo, as an electrophilic catalyst to aid phosphoryl group transfer. It is the chelate of the metal and the nucleotide that is the actual substrate.</text>
</comment>
<organism evidence="11 12">
    <name type="scientific">Maritalea myrionectae</name>
    <dbReference type="NCBI Taxonomy" id="454601"/>
    <lineage>
        <taxon>Bacteria</taxon>
        <taxon>Pseudomonadati</taxon>
        <taxon>Pseudomonadota</taxon>
        <taxon>Alphaproteobacteria</taxon>
        <taxon>Hyphomicrobiales</taxon>
        <taxon>Devosiaceae</taxon>
        <taxon>Maritalea</taxon>
    </lineage>
</organism>
<keyword evidence="2 9" id="KW-0479">Metal-binding</keyword>
<dbReference type="GO" id="GO:0005737">
    <property type="term" value="C:cytoplasm"/>
    <property type="evidence" value="ECO:0007669"/>
    <property type="project" value="UniProtKB-SubCell"/>
</dbReference>
<protein>
    <recommendedName>
        <fullName evidence="9">Ribokinase</fullName>
        <shortName evidence="9">RK</shortName>
        <ecNumber evidence="9">2.7.1.15</ecNumber>
    </recommendedName>
</protein>
<comment type="subcellular location">
    <subcellularLocation>
        <location evidence="9">Cytoplasm</location>
    </subcellularLocation>
</comment>
<feature type="binding site" evidence="9">
    <location>
        <position position="267"/>
    </location>
    <ligand>
        <name>K(+)</name>
        <dbReference type="ChEBI" id="CHEBI:29103"/>
    </ligand>
</feature>
<dbReference type="Pfam" id="PF00294">
    <property type="entry name" value="PfkB"/>
    <property type="match status" value="1"/>
</dbReference>
<keyword evidence="1 9" id="KW-0808">Transferase</keyword>
<evidence type="ECO:0000259" key="10">
    <source>
        <dbReference type="Pfam" id="PF00294"/>
    </source>
</evidence>
<feature type="binding site" evidence="9">
    <location>
        <position position="270"/>
    </location>
    <ligand>
        <name>K(+)</name>
        <dbReference type="ChEBI" id="CHEBI:29103"/>
    </ligand>
</feature>
<keyword evidence="5 9" id="KW-0067">ATP-binding</keyword>
<comment type="similarity">
    <text evidence="9">Belongs to the carbohydrate kinase PfkB family. Ribokinase subfamily.</text>
</comment>
<keyword evidence="7 9" id="KW-0630">Potassium</keyword>
<feature type="binding site" evidence="9">
    <location>
        <position position="231"/>
    </location>
    <ligand>
        <name>K(+)</name>
        <dbReference type="ChEBI" id="CHEBI:29103"/>
    </ligand>
</feature>
<feature type="binding site" evidence="9">
    <location>
        <begin position="38"/>
        <end position="42"/>
    </location>
    <ligand>
        <name>substrate</name>
    </ligand>
</feature>
<evidence type="ECO:0000313" key="12">
    <source>
        <dbReference type="Proteomes" id="UP000258927"/>
    </source>
</evidence>
<evidence type="ECO:0000256" key="6">
    <source>
        <dbReference type="ARBA" id="ARBA00022842"/>
    </source>
</evidence>
<dbReference type="RefSeq" id="WP_117395335.1">
    <property type="nucleotide sequence ID" value="NZ_CP021330.1"/>
</dbReference>
<dbReference type="EMBL" id="CP021330">
    <property type="protein sequence ID" value="AVX03843.1"/>
    <property type="molecule type" value="Genomic_DNA"/>
</dbReference>
<keyword evidence="12" id="KW-1185">Reference proteome</keyword>
<evidence type="ECO:0000256" key="5">
    <source>
        <dbReference type="ARBA" id="ARBA00022840"/>
    </source>
</evidence>
<comment type="caution">
    <text evidence="9">Lacks conserved residue(s) required for the propagation of feature annotation.</text>
</comment>
<dbReference type="GO" id="GO:0005524">
    <property type="term" value="F:ATP binding"/>
    <property type="evidence" value="ECO:0007669"/>
    <property type="project" value="UniProtKB-UniRule"/>
</dbReference>
<feature type="binding site" evidence="9">
    <location>
        <begin position="10"/>
        <end position="12"/>
    </location>
    <ligand>
        <name>substrate</name>
    </ligand>
</feature>
<feature type="binding site" evidence="9">
    <location>
        <position position="237"/>
    </location>
    <ligand>
        <name>substrate</name>
    </ligand>
</feature>
<dbReference type="Gene3D" id="3.40.1190.20">
    <property type="match status" value="1"/>
</dbReference>
<evidence type="ECO:0000256" key="2">
    <source>
        <dbReference type="ARBA" id="ARBA00022723"/>
    </source>
</evidence>
<dbReference type="STRING" id="1122213.GCA_000423365_01484"/>
<dbReference type="PRINTS" id="PR00990">
    <property type="entry name" value="RIBOKINASE"/>
</dbReference>
<feature type="binding site" evidence="9">
    <location>
        <position position="233"/>
    </location>
    <ligand>
        <name>K(+)</name>
        <dbReference type="ChEBI" id="CHEBI:29103"/>
    </ligand>
</feature>
<evidence type="ECO:0000256" key="9">
    <source>
        <dbReference type="HAMAP-Rule" id="MF_01987"/>
    </source>
</evidence>
<dbReference type="GO" id="GO:0004747">
    <property type="term" value="F:ribokinase activity"/>
    <property type="evidence" value="ECO:0007669"/>
    <property type="project" value="UniProtKB-UniRule"/>
</dbReference>
<dbReference type="AlphaFoldDB" id="A0A2R4MCZ3"/>
<proteinExistence type="inferred from homology"/>
<dbReference type="InterPro" id="IPR011611">
    <property type="entry name" value="PfkB_dom"/>
</dbReference>
<feature type="binding site" evidence="9">
    <location>
        <begin position="205"/>
        <end position="210"/>
    </location>
    <ligand>
        <name>ATP</name>
        <dbReference type="ChEBI" id="CHEBI:30616"/>
    </ligand>
</feature>
<keyword evidence="9" id="KW-0963">Cytoplasm</keyword>
<evidence type="ECO:0000256" key="8">
    <source>
        <dbReference type="ARBA" id="ARBA00023277"/>
    </source>
</evidence>
<dbReference type="InterPro" id="IPR029056">
    <property type="entry name" value="Ribokinase-like"/>
</dbReference>
<gene>
    <name evidence="9" type="primary">rbsK</name>
    <name evidence="11" type="ORF">MXMO3_01312</name>
</gene>
<comment type="catalytic activity">
    <reaction evidence="9">
        <text>D-ribose + ATP = D-ribose 5-phosphate + ADP + H(+)</text>
        <dbReference type="Rhea" id="RHEA:13697"/>
        <dbReference type="ChEBI" id="CHEBI:15378"/>
        <dbReference type="ChEBI" id="CHEBI:30616"/>
        <dbReference type="ChEBI" id="CHEBI:47013"/>
        <dbReference type="ChEBI" id="CHEBI:78346"/>
        <dbReference type="ChEBI" id="CHEBI:456216"/>
        <dbReference type="EC" id="2.7.1.15"/>
    </reaction>
</comment>
<name>A0A2R4MCZ3_9HYPH</name>
<keyword evidence="4 9" id="KW-0418">Kinase</keyword>
<dbReference type="GO" id="GO:0046872">
    <property type="term" value="F:metal ion binding"/>
    <property type="evidence" value="ECO:0007669"/>
    <property type="project" value="UniProtKB-KW"/>
</dbReference>